<reference evidence="2" key="2">
    <citation type="submission" date="2023-04" db="EMBL/GenBank/DDBJ databases">
        <authorList>
            <person name="Bruccoleri R.E."/>
            <person name="Oakeley E.J."/>
            <person name="Faust A.-M."/>
            <person name="Dessus-Babus S."/>
            <person name="Altorfer M."/>
            <person name="Burckhardt D."/>
            <person name="Oertli M."/>
            <person name="Naumann U."/>
            <person name="Petersen F."/>
            <person name="Wong J."/>
        </authorList>
    </citation>
    <scope>NUCLEOTIDE SEQUENCE</scope>
    <source>
        <strain evidence="2">GSM-AAB239-AS_SAM_17_03QT</strain>
        <tissue evidence="2">Leaf</tissue>
    </source>
</reference>
<evidence type="ECO:0000256" key="1">
    <source>
        <dbReference type="SAM" id="SignalP"/>
    </source>
</evidence>
<dbReference type="AlphaFoldDB" id="A0AAX6F547"/>
<protein>
    <recommendedName>
        <fullName evidence="4">Plant basic secretory protein (BSP) family protein</fullName>
    </recommendedName>
</protein>
<dbReference type="Proteomes" id="UP001140949">
    <property type="component" value="Unassembled WGS sequence"/>
</dbReference>
<sequence length="227" mass="24670">MGGHQTTSSLLLVTLLATALITSSWAVEFQATNSATGTPGGQRFDKEIGLDRSKHVMASASSFIWKTFGQAVPDRKNVALVTLAVESMDGVAYTSNNGIHVSAGYIGRYSGDVAAEFAGVMYHEMTHVWQWNGKGATPSGLIEGIADYVRLKAGYVPGHWVKPGGGSRWDQGYDVTARFLDYCGGRRDGFVGMLNGRMKDGYSVELFRELLGESVGQLWIDYKAHYN</sequence>
<keyword evidence="1" id="KW-0732">Signal</keyword>
<feature type="signal peptide" evidence="1">
    <location>
        <begin position="1"/>
        <end position="26"/>
    </location>
</feature>
<evidence type="ECO:0000313" key="3">
    <source>
        <dbReference type="Proteomes" id="UP001140949"/>
    </source>
</evidence>
<comment type="caution">
    <text evidence="2">The sequence shown here is derived from an EMBL/GenBank/DDBJ whole genome shotgun (WGS) entry which is preliminary data.</text>
</comment>
<dbReference type="EMBL" id="JANAVB010031614">
    <property type="protein sequence ID" value="KAJ6811600.1"/>
    <property type="molecule type" value="Genomic_DNA"/>
</dbReference>
<dbReference type="InterPro" id="IPR007541">
    <property type="entry name" value="Uncharacterised_BSP"/>
</dbReference>
<organism evidence="2 3">
    <name type="scientific">Iris pallida</name>
    <name type="common">Sweet iris</name>
    <dbReference type="NCBI Taxonomy" id="29817"/>
    <lineage>
        <taxon>Eukaryota</taxon>
        <taxon>Viridiplantae</taxon>
        <taxon>Streptophyta</taxon>
        <taxon>Embryophyta</taxon>
        <taxon>Tracheophyta</taxon>
        <taxon>Spermatophyta</taxon>
        <taxon>Magnoliopsida</taxon>
        <taxon>Liliopsida</taxon>
        <taxon>Asparagales</taxon>
        <taxon>Iridaceae</taxon>
        <taxon>Iridoideae</taxon>
        <taxon>Irideae</taxon>
        <taxon>Iris</taxon>
    </lineage>
</organism>
<keyword evidence="3" id="KW-1185">Reference proteome</keyword>
<reference evidence="2" key="1">
    <citation type="journal article" date="2023" name="GigaByte">
        <title>Genome assembly of the bearded iris, Iris pallida Lam.</title>
        <authorList>
            <person name="Bruccoleri R.E."/>
            <person name="Oakeley E.J."/>
            <person name="Faust A.M.E."/>
            <person name="Altorfer M."/>
            <person name="Dessus-Babus S."/>
            <person name="Burckhardt D."/>
            <person name="Oertli M."/>
            <person name="Naumann U."/>
            <person name="Petersen F."/>
            <person name="Wong J."/>
        </authorList>
    </citation>
    <scope>NUCLEOTIDE SEQUENCE</scope>
    <source>
        <strain evidence="2">GSM-AAB239-AS_SAM_17_03QT</strain>
    </source>
</reference>
<dbReference type="PANTHER" id="PTHR33321">
    <property type="match status" value="1"/>
</dbReference>
<name>A0AAX6F547_IRIPA</name>
<evidence type="ECO:0000313" key="2">
    <source>
        <dbReference type="EMBL" id="KAJ6811600.1"/>
    </source>
</evidence>
<dbReference type="Pfam" id="PF04450">
    <property type="entry name" value="BSP"/>
    <property type="match status" value="1"/>
</dbReference>
<dbReference type="PANTHER" id="PTHR33321:SF12">
    <property type="entry name" value="PLANT BASIC SECRETORY PROTEIN (BSP) FAMILY PROTEIN"/>
    <property type="match status" value="1"/>
</dbReference>
<proteinExistence type="predicted"/>
<evidence type="ECO:0008006" key="4">
    <source>
        <dbReference type="Google" id="ProtNLM"/>
    </source>
</evidence>
<gene>
    <name evidence="2" type="ORF">M6B38_153470</name>
</gene>
<feature type="chain" id="PRO_5043354543" description="Plant basic secretory protein (BSP) family protein" evidence="1">
    <location>
        <begin position="27"/>
        <end position="227"/>
    </location>
</feature>
<accession>A0AAX6F547</accession>